<name>A0ABU1UT34_9GAMM</name>
<proteinExistence type="predicted"/>
<dbReference type="SMART" id="SM00637">
    <property type="entry name" value="CBD_II"/>
    <property type="match status" value="1"/>
</dbReference>
<dbReference type="InterPro" id="IPR001919">
    <property type="entry name" value="CBD2"/>
</dbReference>
<reference evidence="4 5" key="1">
    <citation type="submission" date="2023-07" db="EMBL/GenBank/DDBJ databases">
        <title>Sorghum-associated microbial communities from plants grown in Nebraska, USA.</title>
        <authorList>
            <person name="Schachtman D."/>
        </authorList>
    </citation>
    <scope>NUCLEOTIDE SEQUENCE [LARGE SCALE GENOMIC DNA]</scope>
    <source>
        <strain evidence="4 5">BE190</strain>
    </source>
</reference>
<organism evidence="4 5">
    <name type="scientific">Cellvibrio fibrivorans</name>
    <dbReference type="NCBI Taxonomy" id="126350"/>
    <lineage>
        <taxon>Bacteria</taxon>
        <taxon>Pseudomonadati</taxon>
        <taxon>Pseudomonadota</taxon>
        <taxon>Gammaproteobacteria</taxon>
        <taxon>Cellvibrionales</taxon>
        <taxon>Cellvibrionaceae</taxon>
        <taxon>Cellvibrio</taxon>
    </lineage>
</organism>
<feature type="chain" id="PRO_5047062179" description="CBM2 domain-containing protein" evidence="2">
    <location>
        <begin position="33"/>
        <end position="784"/>
    </location>
</feature>
<gene>
    <name evidence="4" type="ORF">J2X05_000346</name>
</gene>
<evidence type="ECO:0000313" key="4">
    <source>
        <dbReference type="EMBL" id="MDR7088343.1"/>
    </source>
</evidence>
<evidence type="ECO:0000256" key="1">
    <source>
        <dbReference type="ARBA" id="ARBA00023157"/>
    </source>
</evidence>
<evidence type="ECO:0000259" key="3">
    <source>
        <dbReference type="PROSITE" id="PS51173"/>
    </source>
</evidence>
<keyword evidence="5" id="KW-1185">Reference proteome</keyword>
<keyword evidence="1" id="KW-1015">Disulfide bond</keyword>
<evidence type="ECO:0000256" key="2">
    <source>
        <dbReference type="SAM" id="SignalP"/>
    </source>
</evidence>
<feature type="signal peptide" evidence="2">
    <location>
        <begin position="1"/>
        <end position="32"/>
    </location>
</feature>
<dbReference type="Pfam" id="PF19527">
    <property type="entry name" value="DUF6055"/>
    <property type="match status" value="1"/>
</dbReference>
<feature type="domain" description="CBM2" evidence="3">
    <location>
        <begin position="30"/>
        <end position="132"/>
    </location>
</feature>
<dbReference type="SUPFAM" id="SSF49384">
    <property type="entry name" value="Carbohydrate-binding domain"/>
    <property type="match status" value="1"/>
</dbReference>
<dbReference type="RefSeq" id="WP_310067846.1">
    <property type="nucleotide sequence ID" value="NZ_JAVDVX010000001.1"/>
</dbReference>
<evidence type="ECO:0000313" key="5">
    <source>
        <dbReference type="Proteomes" id="UP001253595"/>
    </source>
</evidence>
<dbReference type="EMBL" id="JAVDVX010000001">
    <property type="protein sequence ID" value="MDR7088343.1"/>
    <property type="molecule type" value="Genomic_DNA"/>
</dbReference>
<dbReference type="InterPro" id="IPR045690">
    <property type="entry name" value="DUF6055"/>
</dbReference>
<dbReference type="Gene3D" id="2.60.120.260">
    <property type="entry name" value="Galactose-binding domain-like"/>
    <property type="match status" value="1"/>
</dbReference>
<dbReference type="InterPro" id="IPR008965">
    <property type="entry name" value="CBM2/CBM3_carb-bd_dom_sf"/>
</dbReference>
<dbReference type="PROSITE" id="PS51173">
    <property type="entry name" value="CBM2"/>
    <property type="match status" value="1"/>
</dbReference>
<comment type="caution">
    <text evidence="4">The sequence shown here is derived from an EMBL/GenBank/DDBJ whole genome shotgun (WGS) entry which is preliminary data.</text>
</comment>
<dbReference type="Pfam" id="PF00553">
    <property type="entry name" value="CBM_2"/>
    <property type="match status" value="1"/>
</dbReference>
<dbReference type="InterPro" id="IPR012291">
    <property type="entry name" value="CBM2_carb-bd_dom_sf"/>
</dbReference>
<sequence>MRRSLFGKHLFKKNQLALLIGLGLVTTAFGNAANASCNYTITNSWGTGFTAAIRITNDTATTVNSWQVNWTYANNKVSNAWNALLSGNYNATNISWNGRIQPGQSVEFGLQGTTNGGAIESPTLTGALCGTANASSSSRVASSAQTLSSARSSSSSIVSTPANIAGLATATTSYVSAWETIRALNDNSNPTNSNDKSAGVYGNWNNPNSIQWVQYDWPQNYNLSSTQIYWFDDNGGVLTPTRAYVEYWNGSAWVNAGNVPLVKNAFNTLALNGVVTNRLRVSMLNATQSTGILEWRVAGAVQGGNASSTAVSSTRSSTPVSSVGSSAIRSSQASSLAISSAASSVARSSSSLASSSRVAVSSVGASSSATSSAAAVFTPITNQYEYEGINTGNAVYKDSNRFRLYYGADNKRGPKGNLGIHSDADVTRMLEHMEKVYDYFVRDRGFKSPAQSIHANRPGSFKINVYSVTDIDAGGFMGYNGTAGLSYLVMRSNLLNVDSISTHEFGHGITLAEAIWIDKARTGAWWETTAEWFADTYMSPLTNNTNFDVNSLHAASNLTIVHKDNLYQAWPFMNYLSNNPDNYANLGRDAVRNLIRAHQGQETPLHSLARLVQPTSIKTLVGRYRARIAYGDIGHPLVQQKVLAAQRDASFRTRAYRNLESIGSNMYRVLEARKPQFTGSNIIPLTATGSGDINIQVTNLGNGLSDSNFTAIVAIKATNNSVRYVDFANGAGSFQLASGEEASLVVTNTPDSLYLYNAFESTSTNPESIGLNYQVQILGARPRD</sequence>
<protein>
    <recommendedName>
        <fullName evidence="3">CBM2 domain-containing protein</fullName>
    </recommendedName>
</protein>
<keyword evidence="2" id="KW-0732">Signal</keyword>
<dbReference type="Gene3D" id="2.60.40.290">
    <property type="match status" value="1"/>
</dbReference>
<dbReference type="Proteomes" id="UP001253595">
    <property type="component" value="Unassembled WGS sequence"/>
</dbReference>
<accession>A0ABU1UT34</accession>